<dbReference type="Proteomes" id="UP000183567">
    <property type="component" value="Unassembled WGS sequence"/>
</dbReference>
<protein>
    <submittedName>
        <fullName evidence="1">Uncharacterized protein</fullName>
    </submittedName>
</protein>
<dbReference type="AlphaFoldDB" id="A0A1J8QID4"/>
<sequence length="183" mass="20090">MQLPPTNLQIRLHEANEEVGLPLQPFPSASQLLAMHVAAFLSSLYPSPLPPSSLALDSFSNPTSNKLSSPSSNPILRSLTPSLTEVDHIFDHPLEAMPDPQFILNNRESLGVSLNITQRTFASTHLTDSSIRCTVSKRASPIKGRTADILISVAKLAYGRKHVYRWYPSNSEDDQGGAYRVLV</sequence>
<comment type="caution">
    <text evidence="1">The sequence shown here is derived from an EMBL/GenBank/DDBJ whole genome shotgun (WGS) entry which is preliminary data.</text>
</comment>
<evidence type="ECO:0000313" key="2">
    <source>
        <dbReference type="Proteomes" id="UP000183567"/>
    </source>
</evidence>
<proteinExistence type="predicted"/>
<name>A0A1J8QID4_9AGAM</name>
<dbReference type="EMBL" id="LVVM01005039">
    <property type="protein sequence ID" value="OJA11500.1"/>
    <property type="molecule type" value="Genomic_DNA"/>
</dbReference>
<reference evidence="1 2" key="1">
    <citation type="submission" date="2016-03" db="EMBL/GenBank/DDBJ databases">
        <title>Comparative genomics of the ectomycorrhizal sister species Rhizopogon vinicolor and Rhizopogon vesiculosus (Basidiomycota: Boletales) reveals a divergence of the mating type B locus.</title>
        <authorList>
            <person name="Mujic A.B."/>
            <person name="Kuo A."/>
            <person name="Tritt A."/>
            <person name="Lipzen A."/>
            <person name="Chen C."/>
            <person name="Johnson J."/>
            <person name="Sharma A."/>
            <person name="Barry K."/>
            <person name="Grigoriev I.V."/>
            <person name="Spatafora J.W."/>
        </authorList>
    </citation>
    <scope>NUCLEOTIDE SEQUENCE [LARGE SCALE GENOMIC DNA]</scope>
    <source>
        <strain evidence="1 2">AM-OR11-056</strain>
    </source>
</reference>
<keyword evidence="2" id="KW-1185">Reference proteome</keyword>
<organism evidence="1 2">
    <name type="scientific">Rhizopogon vesiculosus</name>
    <dbReference type="NCBI Taxonomy" id="180088"/>
    <lineage>
        <taxon>Eukaryota</taxon>
        <taxon>Fungi</taxon>
        <taxon>Dikarya</taxon>
        <taxon>Basidiomycota</taxon>
        <taxon>Agaricomycotina</taxon>
        <taxon>Agaricomycetes</taxon>
        <taxon>Agaricomycetidae</taxon>
        <taxon>Boletales</taxon>
        <taxon>Suillineae</taxon>
        <taxon>Rhizopogonaceae</taxon>
        <taxon>Rhizopogon</taxon>
    </lineage>
</organism>
<gene>
    <name evidence="1" type="ORF">AZE42_12863</name>
</gene>
<evidence type="ECO:0000313" key="1">
    <source>
        <dbReference type="EMBL" id="OJA11500.1"/>
    </source>
</evidence>
<dbReference type="OrthoDB" id="10260614at2759"/>
<dbReference type="STRING" id="180088.A0A1J8QID4"/>
<accession>A0A1J8QID4</accession>